<gene>
    <name evidence="2" type="ORF">CSV91_05090</name>
</gene>
<dbReference type="EMBL" id="CP024160">
    <property type="protein sequence ID" value="ATP53967.1"/>
    <property type="molecule type" value="Genomic_DNA"/>
</dbReference>
<dbReference type="Proteomes" id="UP000225608">
    <property type="component" value="Chromosome"/>
</dbReference>
<organism evidence="2 3">
    <name type="scientific">Collinsella aerofaciens</name>
    <dbReference type="NCBI Taxonomy" id="74426"/>
    <lineage>
        <taxon>Bacteria</taxon>
        <taxon>Bacillati</taxon>
        <taxon>Actinomycetota</taxon>
        <taxon>Coriobacteriia</taxon>
        <taxon>Coriobacteriales</taxon>
        <taxon>Coriobacteriaceae</taxon>
        <taxon>Collinsella</taxon>
    </lineage>
</organism>
<accession>A0A2D1TX95</accession>
<evidence type="ECO:0000256" key="1">
    <source>
        <dbReference type="SAM" id="MobiDB-lite"/>
    </source>
</evidence>
<protein>
    <submittedName>
        <fullName evidence="2">Uncharacterized protein</fullName>
    </submittedName>
</protein>
<sequence length="164" mass="16364">MYITVLSADLLRVAAARNAAVSDGSLAGRGVGAGAEVGAGVGAGVETGDCAGVGAGADLGASAGLGLDGRAPPPPMSSSAVHGRSSITSSRLSENRSSSPSSNMRCTCPPIAGINPRPVHDALLNAILFHPFEILMTSIIWNFPSGSVLDSRFPELAPKRGGAI</sequence>
<evidence type="ECO:0000313" key="3">
    <source>
        <dbReference type="Proteomes" id="UP000225608"/>
    </source>
</evidence>
<proteinExistence type="predicted"/>
<dbReference type="KEGG" id="caer:CSV91_05090"/>
<feature type="region of interest" description="Disordered" evidence="1">
    <location>
        <begin position="65"/>
        <end position="104"/>
    </location>
</feature>
<reference evidence="2 3" key="1">
    <citation type="submission" date="2017-10" db="EMBL/GenBank/DDBJ databases">
        <title>Complete genome sequence of Collinsella aerofaciens isolated from the gut of a healthy adult Indian.</title>
        <authorList>
            <person name="Bag S."/>
            <person name="Ghosh T.S."/>
            <person name="Das B."/>
        </authorList>
    </citation>
    <scope>NUCLEOTIDE SEQUENCE [LARGE SCALE GENOMIC DNA]</scope>
    <source>
        <strain evidence="3">indica</strain>
    </source>
</reference>
<feature type="compositionally biased region" description="Low complexity" evidence="1">
    <location>
        <begin position="84"/>
        <end position="102"/>
    </location>
</feature>
<name>A0A2D1TX95_9ACTN</name>
<dbReference type="AlphaFoldDB" id="A0A2D1TX95"/>
<evidence type="ECO:0000313" key="2">
    <source>
        <dbReference type="EMBL" id="ATP53967.1"/>
    </source>
</evidence>